<protein>
    <submittedName>
        <fullName evidence="8">Dyp-type peroxidase</fullName>
    </submittedName>
</protein>
<evidence type="ECO:0000256" key="6">
    <source>
        <dbReference type="SAM" id="MobiDB-lite"/>
    </source>
</evidence>
<gene>
    <name evidence="8" type="ORF">ACFSW6_15960</name>
</gene>
<sequence>MPLYQAGILAPLPPVGRYVFFSLAGRDADAIRTALQRLQPLVDGNNAVVGMGPQLAAALDSPLPFLREFPSLQGPRFQAPCTPTALCLWLRGTDRGELLALTRRLALALQPAFALQHSVDAFVHRCGDNGLGRDLTGYEDGSENPTGDAATLAALGRAQGDGLDGGSCWALQQWEHDFTAFQAMPSQAQDHAIGRRLSDNEELEDAPASAHVKRTAQESFEPEAFVMRRSMPWWSASPQGADRAGLMFSAFGCSFDAFEAQMRRMLGMDDGISDALFGFSRPLSGCYLWCPPMRDGRLDLRRLGIGR</sequence>
<keyword evidence="9" id="KW-1185">Reference proteome</keyword>
<feature type="region of interest" description="Disordered" evidence="6">
    <location>
        <begin position="194"/>
        <end position="216"/>
    </location>
</feature>
<dbReference type="EMBL" id="JBHUMV010000007">
    <property type="protein sequence ID" value="MFD2755573.1"/>
    <property type="molecule type" value="Genomic_DNA"/>
</dbReference>
<evidence type="ECO:0000313" key="9">
    <source>
        <dbReference type="Proteomes" id="UP001597463"/>
    </source>
</evidence>
<dbReference type="RefSeq" id="WP_066483569.1">
    <property type="nucleotide sequence ID" value="NZ_BCNT01000024.1"/>
</dbReference>
<dbReference type="InterPro" id="IPR048328">
    <property type="entry name" value="Dyp_perox_C"/>
</dbReference>
<dbReference type="PROSITE" id="PS51404">
    <property type="entry name" value="DYP_PEROXIDASE"/>
    <property type="match status" value="1"/>
</dbReference>
<reference evidence="9" key="1">
    <citation type="journal article" date="2019" name="Int. J. Syst. Evol. Microbiol.">
        <title>The Global Catalogue of Microorganisms (GCM) 10K type strain sequencing project: providing services to taxonomists for standard genome sequencing and annotation.</title>
        <authorList>
            <consortium name="The Broad Institute Genomics Platform"/>
            <consortium name="The Broad Institute Genome Sequencing Center for Infectious Disease"/>
            <person name="Wu L."/>
            <person name="Ma J."/>
        </authorList>
    </citation>
    <scope>NUCLEOTIDE SEQUENCE [LARGE SCALE GENOMIC DNA]</scope>
    <source>
        <strain evidence="9">TISTR 1906</strain>
    </source>
</reference>
<dbReference type="Pfam" id="PF20628">
    <property type="entry name" value="Dyp_perox_C"/>
    <property type="match status" value="1"/>
</dbReference>
<dbReference type="InterPro" id="IPR006314">
    <property type="entry name" value="Dyp_peroxidase"/>
</dbReference>
<evidence type="ECO:0000256" key="1">
    <source>
        <dbReference type="ARBA" id="ARBA00001970"/>
    </source>
</evidence>
<dbReference type="GO" id="GO:0004601">
    <property type="term" value="F:peroxidase activity"/>
    <property type="evidence" value="ECO:0007669"/>
    <property type="project" value="UniProtKB-KW"/>
</dbReference>
<evidence type="ECO:0000256" key="4">
    <source>
        <dbReference type="ARBA" id="ARBA00023002"/>
    </source>
</evidence>
<dbReference type="SUPFAM" id="SSF54909">
    <property type="entry name" value="Dimeric alpha+beta barrel"/>
    <property type="match status" value="1"/>
</dbReference>
<dbReference type="NCBIfam" id="TIGR01413">
    <property type="entry name" value="Dyp_perox_fam"/>
    <property type="match status" value="1"/>
</dbReference>
<dbReference type="Proteomes" id="UP001597463">
    <property type="component" value="Unassembled WGS sequence"/>
</dbReference>
<accession>A0ABW5UPM4</accession>
<keyword evidence="2 8" id="KW-0575">Peroxidase</keyword>
<dbReference type="PANTHER" id="PTHR30521:SF0">
    <property type="entry name" value="DYP-TYPE PEROXIDASE FAMILY PROTEIN"/>
    <property type="match status" value="1"/>
</dbReference>
<evidence type="ECO:0000259" key="7">
    <source>
        <dbReference type="Pfam" id="PF20628"/>
    </source>
</evidence>
<proteinExistence type="predicted"/>
<dbReference type="PANTHER" id="PTHR30521">
    <property type="entry name" value="DEFERROCHELATASE/PEROXIDASE"/>
    <property type="match status" value="1"/>
</dbReference>
<comment type="cofactor">
    <cofactor evidence="1">
        <name>heme b</name>
        <dbReference type="ChEBI" id="CHEBI:60344"/>
    </cofactor>
</comment>
<keyword evidence="4" id="KW-0560">Oxidoreductase</keyword>
<feature type="domain" description="Dyp-type peroxidase C-terminal" evidence="7">
    <location>
        <begin position="133"/>
        <end position="293"/>
    </location>
</feature>
<keyword evidence="3" id="KW-0479">Metal-binding</keyword>
<dbReference type="InterPro" id="IPR011008">
    <property type="entry name" value="Dimeric_a/b-barrel"/>
</dbReference>
<name>A0ABW5UPM4_9BURK</name>
<evidence type="ECO:0000256" key="2">
    <source>
        <dbReference type="ARBA" id="ARBA00022559"/>
    </source>
</evidence>
<evidence type="ECO:0000313" key="8">
    <source>
        <dbReference type="EMBL" id="MFD2755573.1"/>
    </source>
</evidence>
<evidence type="ECO:0000256" key="5">
    <source>
        <dbReference type="ARBA" id="ARBA00023004"/>
    </source>
</evidence>
<comment type="caution">
    <text evidence="8">The sequence shown here is derived from an EMBL/GenBank/DDBJ whole genome shotgun (WGS) entry which is preliminary data.</text>
</comment>
<organism evidence="8 9">
    <name type="scientific">Comamonas terrae</name>
    <dbReference type="NCBI Taxonomy" id="673548"/>
    <lineage>
        <taxon>Bacteria</taxon>
        <taxon>Pseudomonadati</taxon>
        <taxon>Pseudomonadota</taxon>
        <taxon>Betaproteobacteria</taxon>
        <taxon>Burkholderiales</taxon>
        <taxon>Comamonadaceae</taxon>
        <taxon>Comamonas</taxon>
    </lineage>
</organism>
<keyword evidence="5" id="KW-0408">Iron</keyword>
<evidence type="ECO:0000256" key="3">
    <source>
        <dbReference type="ARBA" id="ARBA00022723"/>
    </source>
</evidence>